<comment type="caution">
    <text evidence="3">The sequence shown here is derived from an EMBL/GenBank/DDBJ whole genome shotgun (WGS) entry which is preliminary data.</text>
</comment>
<feature type="signal peptide" evidence="2">
    <location>
        <begin position="1"/>
        <end position="26"/>
    </location>
</feature>
<evidence type="ECO:0000313" key="4">
    <source>
        <dbReference type="Proteomes" id="UP000092600"/>
    </source>
</evidence>
<dbReference type="EMBL" id="LSRQ01004133">
    <property type="protein sequence ID" value="OAY69942.1"/>
    <property type="molecule type" value="Genomic_DNA"/>
</dbReference>
<organism evidence="3 4">
    <name type="scientific">Ananas comosus</name>
    <name type="common">Pineapple</name>
    <name type="synonym">Ananas ananas</name>
    <dbReference type="NCBI Taxonomy" id="4615"/>
    <lineage>
        <taxon>Eukaryota</taxon>
        <taxon>Viridiplantae</taxon>
        <taxon>Streptophyta</taxon>
        <taxon>Embryophyta</taxon>
        <taxon>Tracheophyta</taxon>
        <taxon>Spermatophyta</taxon>
        <taxon>Magnoliopsida</taxon>
        <taxon>Liliopsida</taxon>
        <taxon>Poales</taxon>
        <taxon>Bromeliaceae</taxon>
        <taxon>Bromelioideae</taxon>
        <taxon>Ananas</taxon>
    </lineage>
</organism>
<accession>A0A199UYP7</accession>
<evidence type="ECO:0000256" key="1">
    <source>
        <dbReference type="SAM" id="MobiDB-lite"/>
    </source>
</evidence>
<gene>
    <name evidence="3" type="ORF">ACMD2_27355</name>
</gene>
<feature type="chain" id="PRO_5008285532" evidence="2">
    <location>
        <begin position="27"/>
        <end position="93"/>
    </location>
</feature>
<name>A0A199UYP7_ANACO</name>
<reference evidence="3 4" key="1">
    <citation type="journal article" date="2016" name="DNA Res.">
        <title>The draft genome of MD-2 pineapple using hybrid error correction of long reads.</title>
        <authorList>
            <person name="Redwan R.M."/>
            <person name="Saidin A."/>
            <person name="Kumar S.V."/>
        </authorList>
    </citation>
    <scope>NUCLEOTIDE SEQUENCE [LARGE SCALE GENOMIC DNA]</scope>
    <source>
        <strain evidence="4">cv. MD2</strain>
        <tissue evidence="3">Leaf</tissue>
    </source>
</reference>
<dbReference type="Proteomes" id="UP000092600">
    <property type="component" value="Unassembled WGS sequence"/>
</dbReference>
<evidence type="ECO:0000256" key="2">
    <source>
        <dbReference type="SAM" id="SignalP"/>
    </source>
</evidence>
<feature type="region of interest" description="Disordered" evidence="1">
    <location>
        <begin position="40"/>
        <end position="61"/>
    </location>
</feature>
<protein>
    <submittedName>
        <fullName evidence="3">Uncharacterized protein</fullName>
    </submittedName>
</protein>
<keyword evidence="2" id="KW-0732">Signal</keyword>
<dbReference type="AlphaFoldDB" id="A0A199UYP7"/>
<proteinExistence type="predicted"/>
<evidence type="ECO:0000313" key="3">
    <source>
        <dbReference type="EMBL" id="OAY69942.1"/>
    </source>
</evidence>
<sequence length="93" mass="9627">MAASAVRALIILAMLACALVMRSADAADPGTVTVGAKHCSPSNKTCHPGDPQAPENQEEEAISVNVTRGSSGNEAEDVDELPSFDQQLIVLGH</sequence>